<dbReference type="OrthoDB" id="1930051at2759"/>
<accession>A0A0K9NP48</accession>
<dbReference type="AlphaFoldDB" id="A0A0K9NP48"/>
<protein>
    <submittedName>
        <fullName evidence="1">Uncharacterized protein</fullName>
    </submittedName>
</protein>
<evidence type="ECO:0000313" key="2">
    <source>
        <dbReference type="Proteomes" id="UP000036987"/>
    </source>
</evidence>
<dbReference type="EMBL" id="LFYR01002015">
    <property type="protein sequence ID" value="KMZ57852.1"/>
    <property type="molecule type" value="Genomic_DNA"/>
</dbReference>
<name>A0A0K9NP48_ZOSMR</name>
<dbReference type="PANTHER" id="PTHR35737:SF1">
    <property type="entry name" value="CRYPTIC LOCI REGULATOR"/>
    <property type="match status" value="1"/>
</dbReference>
<gene>
    <name evidence="1" type="ORF">ZOSMA_81G00700</name>
</gene>
<dbReference type="OMA" id="VWEICNE"/>
<dbReference type="PANTHER" id="PTHR35737">
    <property type="entry name" value="CRYPTIC LOCI REGULATOR"/>
    <property type="match status" value="1"/>
</dbReference>
<evidence type="ECO:0000313" key="1">
    <source>
        <dbReference type="EMBL" id="KMZ57852.1"/>
    </source>
</evidence>
<comment type="caution">
    <text evidence="1">The sequence shown here is derived from an EMBL/GenBank/DDBJ whole genome shotgun (WGS) entry which is preliminary data.</text>
</comment>
<dbReference type="Proteomes" id="UP000036987">
    <property type="component" value="Unassembled WGS sequence"/>
</dbReference>
<reference evidence="2" key="1">
    <citation type="journal article" date="2016" name="Nature">
        <title>The genome of the seagrass Zostera marina reveals angiosperm adaptation to the sea.</title>
        <authorList>
            <person name="Olsen J.L."/>
            <person name="Rouze P."/>
            <person name="Verhelst B."/>
            <person name="Lin Y.-C."/>
            <person name="Bayer T."/>
            <person name="Collen J."/>
            <person name="Dattolo E."/>
            <person name="De Paoli E."/>
            <person name="Dittami S."/>
            <person name="Maumus F."/>
            <person name="Michel G."/>
            <person name="Kersting A."/>
            <person name="Lauritano C."/>
            <person name="Lohaus R."/>
            <person name="Toepel M."/>
            <person name="Tonon T."/>
            <person name="Vanneste K."/>
            <person name="Amirebrahimi M."/>
            <person name="Brakel J."/>
            <person name="Bostroem C."/>
            <person name="Chovatia M."/>
            <person name="Grimwood J."/>
            <person name="Jenkins J.W."/>
            <person name="Jueterbock A."/>
            <person name="Mraz A."/>
            <person name="Stam W.T."/>
            <person name="Tice H."/>
            <person name="Bornberg-Bauer E."/>
            <person name="Green P.J."/>
            <person name="Pearson G.A."/>
            <person name="Procaccini G."/>
            <person name="Duarte C.M."/>
            <person name="Schmutz J."/>
            <person name="Reusch T.B.H."/>
            <person name="Van de Peer Y."/>
        </authorList>
    </citation>
    <scope>NUCLEOTIDE SEQUENCE [LARGE SCALE GENOMIC DNA]</scope>
    <source>
        <strain evidence="2">cv. Finnish</strain>
    </source>
</reference>
<proteinExistence type="predicted"/>
<keyword evidence="2" id="KW-1185">Reference proteome</keyword>
<sequence>MTTMAAYRVFAEGETEICDDDGMIYKRKKRLRTSAPSSPLSVTAEENNDKERRVRRKTTLGHILKKRRFEIEQWERFSSVMEDLELSAKQNTRDTVVVSVQESSFAENTDVAIPIIDDAVRQVLAYEATVDKILSMCDLVDRRCDAREEAFIHSLSALPIWETEPRDLLTSLSKC</sequence>
<organism evidence="1 2">
    <name type="scientific">Zostera marina</name>
    <name type="common">Eelgrass</name>
    <dbReference type="NCBI Taxonomy" id="29655"/>
    <lineage>
        <taxon>Eukaryota</taxon>
        <taxon>Viridiplantae</taxon>
        <taxon>Streptophyta</taxon>
        <taxon>Embryophyta</taxon>
        <taxon>Tracheophyta</taxon>
        <taxon>Spermatophyta</taxon>
        <taxon>Magnoliopsida</taxon>
        <taxon>Liliopsida</taxon>
        <taxon>Zosteraceae</taxon>
        <taxon>Zostera</taxon>
    </lineage>
</organism>